<evidence type="ECO:0000313" key="3">
    <source>
        <dbReference type="Proteomes" id="UP000235994"/>
    </source>
</evidence>
<dbReference type="AlphaFoldDB" id="A0A2N8KH31"/>
<dbReference type="InterPro" id="IPR021735">
    <property type="entry name" value="DUF3306"/>
</dbReference>
<reference evidence="2 3" key="1">
    <citation type="submission" date="2018-01" db="EMBL/GenBank/DDBJ databases">
        <title>The draft genome of an aniline degradation strain ANB-1.</title>
        <authorList>
            <person name="Zhang L."/>
            <person name="Jiang J."/>
        </authorList>
    </citation>
    <scope>NUCLEOTIDE SEQUENCE [LARGE SCALE GENOMIC DNA]</scope>
    <source>
        <strain evidence="2 3">ANB-1</strain>
    </source>
</reference>
<evidence type="ECO:0000313" key="2">
    <source>
        <dbReference type="EMBL" id="PND32756.1"/>
    </source>
</evidence>
<feature type="region of interest" description="Disordered" evidence="1">
    <location>
        <begin position="152"/>
        <end position="188"/>
    </location>
</feature>
<feature type="compositionally biased region" description="Low complexity" evidence="1">
    <location>
        <begin position="29"/>
        <end position="59"/>
    </location>
</feature>
<dbReference type="EMBL" id="POQS01000004">
    <property type="protein sequence ID" value="PND32756.1"/>
    <property type="molecule type" value="Genomic_DNA"/>
</dbReference>
<feature type="compositionally biased region" description="Low complexity" evidence="1">
    <location>
        <begin position="154"/>
        <end position="188"/>
    </location>
</feature>
<accession>A0A2N8KH31</accession>
<evidence type="ECO:0000256" key="1">
    <source>
        <dbReference type="SAM" id="MobiDB-lite"/>
    </source>
</evidence>
<comment type="caution">
    <text evidence="2">The sequence shown here is derived from an EMBL/GenBank/DDBJ whole genome shotgun (WGS) entry which is preliminary data.</text>
</comment>
<feature type="region of interest" description="Disordered" evidence="1">
    <location>
        <begin position="1"/>
        <end position="62"/>
    </location>
</feature>
<proteinExistence type="predicted"/>
<sequence>MSETRHQGFLQRWSRRKIEAREGGPEEPAPAAEAPVPAQEAATPPAGLPEAAPAEPELPTMDDVLKLTADSDFSRFVTQGVAPDVKNAALKKLFADPHYNVMDGLDVYIDDYSQLAPLPQSALRKMAVSRVLGFFEEEARCAASALTDAVTENPAPEAAPALPADSGAADPTAEAPAAVPAPAAGTKP</sequence>
<dbReference type="RefSeq" id="WP_102773873.1">
    <property type="nucleotide sequence ID" value="NZ_POQS01000004.1"/>
</dbReference>
<organism evidence="2 3">
    <name type="scientific">Achromobacter pulmonis</name>
    <dbReference type="NCBI Taxonomy" id="1389932"/>
    <lineage>
        <taxon>Bacteria</taxon>
        <taxon>Pseudomonadati</taxon>
        <taxon>Pseudomonadota</taxon>
        <taxon>Betaproteobacteria</taxon>
        <taxon>Burkholderiales</taxon>
        <taxon>Alcaligenaceae</taxon>
        <taxon>Achromobacter</taxon>
    </lineage>
</organism>
<gene>
    <name evidence="2" type="ORF">C1I89_17145</name>
</gene>
<dbReference type="Proteomes" id="UP000235994">
    <property type="component" value="Unassembled WGS sequence"/>
</dbReference>
<name>A0A2N8KH31_9BURK</name>
<keyword evidence="3" id="KW-1185">Reference proteome</keyword>
<protein>
    <submittedName>
        <fullName evidence="2">DUF3306 domain-containing protein</fullName>
    </submittedName>
</protein>
<dbReference type="Pfam" id="PF11748">
    <property type="entry name" value="DUF3306"/>
    <property type="match status" value="1"/>
</dbReference>